<dbReference type="Proteomes" id="UP000245720">
    <property type="component" value="Unassembled WGS sequence"/>
</dbReference>
<keyword evidence="1" id="KW-0812">Transmembrane</keyword>
<accession>A0A315Y585</accession>
<dbReference type="Pfam" id="PF12679">
    <property type="entry name" value="ABC2_membrane_2"/>
    <property type="match status" value="1"/>
</dbReference>
<keyword evidence="1" id="KW-0472">Membrane</keyword>
<evidence type="ECO:0000313" key="3">
    <source>
        <dbReference type="Proteomes" id="UP000245720"/>
    </source>
</evidence>
<name>A0A315Y585_RUMFL</name>
<dbReference type="RefSeq" id="WP_109724949.1">
    <property type="nucleotide sequence ID" value="NZ_QGDI01000001.1"/>
</dbReference>
<keyword evidence="1" id="KW-1133">Transmembrane helix</keyword>
<sequence>MKNLLKAEFSRMFRSKLFWIFMVLSVLFSVHSIYDEATRPVMDSYSAEAYGYVFEAALYFYIMAYCFAAAVIDSLFISREYADGTVRNKIISGHSRASVYLTELIVCTVTGIMMFIVNLAIISLPFLKFGIHGMDGWVTMRRIILIAVLIIVINAMFVLFSMLISSRASSIVWSIVFMIIMLVSSGLIQEKISGDSWSRNRREAGEYYNESEILSVTERKVYKAFDRILPTDQVLHTYDIDDYLTDYKDPSTVSQKKLNTALADICILDAVTIAVVTTAGIALFRKKDLK</sequence>
<evidence type="ECO:0000256" key="1">
    <source>
        <dbReference type="SAM" id="Phobius"/>
    </source>
</evidence>
<dbReference type="AlphaFoldDB" id="A0A315Y585"/>
<feature type="transmembrane region" description="Helical" evidence="1">
    <location>
        <begin position="99"/>
        <end position="123"/>
    </location>
</feature>
<dbReference type="GO" id="GO:0005886">
    <property type="term" value="C:plasma membrane"/>
    <property type="evidence" value="ECO:0007669"/>
    <property type="project" value="UniProtKB-SubCell"/>
</dbReference>
<evidence type="ECO:0000313" key="2">
    <source>
        <dbReference type="EMBL" id="PWJ15123.1"/>
    </source>
</evidence>
<dbReference type="PANTHER" id="PTHR37305">
    <property type="entry name" value="INTEGRAL MEMBRANE PROTEIN-RELATED"/>
    <property type="match status" value="1"/>
</dbReference>
<feature type="transmembrane region" description="Helical" evidence="1">
    <location>
        <begin position="171"/>
        <end position="188"/>
    </location>
</feature>
<feature type="transmembrane region" description="Helical" evidence="1">
    <location>
        <begin position="261"/>
        <end position="284"/>
    </location>
</feature>
<organism evidence="2 3">
    <name type="scientific">Ruminococcus flavefaciens</name>
    <dbReference type="NCBI Taxonomy" id="1265"/>
    <lineage>
        <taxon>Bacteria</taxon>
        <taxon>Bacillati</taxon>
        <taxon>Bacillota</taxon>
        <taxon>Clostridia</taxon>
        <taxon>Eubacteriales</taxon>
        <taxon>Oscillospiraceae</taxon>
        <taxon>Ruminococcus</taxon>
    </lineage>
</organism>
<comment type="caution">
    <text evidence="2">The sequence shown here is derived from an EMBL/GenBank/DDBJ whole genome shotgun (WGS) entry which is preliminary data.</text>
</comment>
<feature type="transmembrane region" description="Helical" evidence="1">
    <location>
        <begin position="56"/>
        <end position="78"/>
    </location>
</feature>
<protein>
    <submittedName>
        <fullName evidence="2">ABC-2 family transporter</fullName>
    </submittedName>
</protein>
<dbReference type="EMBL" id="QGDI01000001">
    <property type="protein sequence ID" value="PWJ15123.1"/>
    <property type="molecule type" value="Genomic_DNA"/>
</dbReference>
<proteinExistence type="predicted"/>
<dbReference type="OrthoDB" id="1862600at2"/>
<feature type="transmembrane region" description="Helical" evidence="1">
    <location>
        <begin position="143"/>
        <end position="164"/>
    </location>
</feature>
<reference evidence="2 3" key="1">
    <citation type="submission" date="2018-05" db="EMBL/GenBank/DDBJ databases">
        <title>The Hungate 1000. A catalogue of reference genomes from the rumen microbiome.</title>
        <authorList>
            <person name="Kelly W."/>
        </authorList>
    </citation>
    <scope>NUCLEOTIDE SEQUENCE [LARGE SCALE GENOMIC DNA]</scope>
    <source>
        <strain evidence="2 3">SAb67</strain>
    </source>
</reference>
<dbReference type="GO" id="GO:0140359">
    <property type="term" value="F:ABC-type transporter activity"/>
    <property type="evidence" value="ECO:0007669"/>
    <property type="project" value="InterPro"/>
</dbReference>
<dbReference type="PANTHER" id="PTHR37305:SF1">
    <property type="entry name" value="MEMBRANE PROTEIN"/>
    <property type="match status" value="1"/>
</dbReference>
<gene>
    <name evidence="2" type="ORF">IE37_00013</name>
</gene>